<evidence type="ECO:0000256" key="4">
    <source>
        <dbReference type="ARBA" id="ARBA00023125"/>
    </source>
</evidence>
<evidence type="ECO:0000256" key="5">
    <source>
        <dbReference type="ARBA" id="ARBA00023204"/>
    </source>
</evidence>
<sequence>MHFACMRISDEVVEEVRAERDVKLQFDGCVLAQVAHLVTDALCNTWPDDLLLFARHGKRSIVNVNDVKLLVRRNESLVSRWLLYC</sequence>
<accession>A0A914RCT7</accession>
<dbReference type="GO" id="GO:0003677">
    <property type="term" value="F:DNA binding"/>
    <property type="evidence" value="ECO:0007669"/>
    <property type="project" value="UniProtKB-KW"/>
</dbReference>
<dbReference type="GO" id="GO:0006281">
    <property type="term" value="P:DNA repair"/>
    <property type="evidence" value="ECO:0007669"/>
    <property type="project" value="UniProtKB-KW"/>
</dbReference>
<dbReference type="CDD" id="cd22919">
    <property type="entry name" value="HFD_CENP-S"/>
    <property type="match status" value="1"/>
</dbReference>
<dbReference type="WBParaSite" id="PEQ_0000254501-mRNA-1">
    <property type="protein sequence ID" value="PEQ_0000254501-mRNA-1"/>
    <property type="gene ID" value="PEQ_0000254501"/>
</dbReference>
<dbReference type="PANTHER" id="PTHR22980">
    <property type="entry name" value="CORTISTATIN"/>
    <property type="match status" value="1"/>
</dbReference>
<dbReference type="InterPro" id="IPR009072">
    <property type="entry name" value="Histone-fold"/>
</dbReference>
<dbReference type="GO" id="GO:0071821">
    <property type="term" value="C:FANCM-MHF complex"/>
    <property type="evidence" value="ECO:0007669"/>
    <property type="project" value="InterPro"/>
</dbReference>
<evidence type="ECO:0000256" key="2">
    <source>
        <dbReference type="ARBA" id="ARBA00016400"/>
    </source>
</evidence>
<dbReference type="PANTHER" id="PTHR22980:SF0">
    <property type="entry name" value="CENTROMERE PROTEIN S"/>
    <property type="match status" value="1"/>
</dbReference>
<evidence type="ECO:0000256" key="1">
    <source>
        <dbReference type="ARBA" id="ARBA00006612"/>
    </source>
</evidence>
<proteinExistence type="inferred from homology"/>
<dbReference type="InterPro" id="IPR029003">
    <property type="entry name" value="CENP-S/Mhf1"/>
</dbReference>
<keyword evidence="3" id="KW-0227">DNA damage</keyword>
<dbReference type="GO" id="GO:0031297">
    <property type="term" value="P:replication fork processing"/>
    <property type="evidence" value="ECO:0007669"/>
    <property type="project" value="TreeGrafter"/>
</dbReference>
<dbReference type="Gene3D" id="1.10.20.10">
    <property type="entry name" value="Histone, subunit A"/>
    <property type="match status" value="1"/>
</dbReference>
<reference evidence="7" key="1">
    <citation type="submission" date="2022-11" db="UniProtKB">
        <authorList>
            <consortium name="WormBaseParasite"/>
        </authorList>
    </citation>
    <scope>IDENTIFICATION</scope>
</reference>
<evidence type="ECO:0000313" key="7">
    <source>
        <dbReference type="WBParaSite" id="PEQ_0000254501-mRNA-1"/>
    </source>
</evidence>
<dbReference type="Pfam" id="PF15630">
    <property type="entry name" value="CENP-S"/>
    <property type="match status" value="1"/>
</dbReference>
<organism evidence="6 7">
    <name type="scientific">Parascaris equorum</name>
    <name type="common">Equine roundworm</name>
    <dbReference type="NCBI Taxonomy" id="6256"/>
    <lineage>
        <taxon>Eukaryota</taxon>
        <taxon>Metazoa</taxon>
        <taxon>Ecdysozoa</taxon>
        <taxon>Nematoda</taxon>
        <taxon>Chromadorea</taxon>
        <taxon>Rhabditida</taxon>
        <taxon>Spirurina</taxon>
        <taxon>Ascaridomorpha</taxon>
        <taxon>Ascaridoidea</taxon>
        <taxon>Ascarididae</taxon>
        <taxon>Parascaris</taxon>
    </lineage>
</organism>
<protein>
    <recommendedName>
        <fullName evidence="2">Centromere protein S</fullName>
    </recommendedName>
</protein>
<keyword evidence="6" id="KW-1185">Reference proteome</keyword>
<evidence type="ECO:0000313" key="6">
    <source>
        <dbReference type="Proteomes" id="UP000887564"/>
    </source>
</evidence>
<evidence type="ECO:0000256" key="3">
    <source>
        <dbReference type="ARBA" id="ARBA00022763"/>
    </source>
</evidence>
<dbReference type="AlphaFoldDB" id="A0A914RCT7"/>
<dbReference type="Proteomes" id="UP000887564">
    <property type="component" value="Unplaced"/>
</dbReference>
<keyword evidence="4" id="KW-0238">DNA-binding</keyword>
<dbReference type="SUPFAM" id="SSF47113">
    <property type="entry name" value="Histone-fold"/>
    <property type="match status" value="1"/>
</dbReference>
<keyword evidence="5" id="KW-0234">DNA repair</keyword>
<comment type="similarity">
    <text evidence="1">Belongs to the TAF9 family. CENP-S/MHF1 subfamily.</text>
</comment>
<dbReference type="GO" id="GO:0003682">
    <property type="term" value="F:chromatin binding"/>
    <property type="evidence" value="ECO:0007669"/>
    <property type="project" value="TreeGrafter"/>
</dbReference>
<dbReference type="GO" id="GO:0000712">
    <property type="term" value="P:resolution of meiotic recombination intermediates"/>
    <property type="evidence" value="ECO:0007669"/>
    <property type="project" value="TreeGrafter"/>
</dbReference>
<dbReference type="GO" id="GO:0046982">
    <property type="term" value="F:protein heterodimerization activity"/>
    <property type="evidence" value="ECO:0007669"/>
    <property type="project" value="InterPro"/>
</dbReference>
<name>A0A914RCT7_PAREQ</name>